<keyword evidence="2" id="KW-1185">Reference proteome</keyword>
<reference evidence="1 2" key="1">
    <citation type="journal article" date="2018" name="Evol. Lett.">
        <title>Horizontal gene cluster transfer increased hallucinogenic mushroom diversity.</title>
        <authorList>
            <person name="Reynolds H.T."/>
            <person name="Vijayakumar V."/>
            <person name="Gluck-Thaler E."/>
            <person name="Korotkin H.B."/>
            <person name="Matheny P.B."/>
            <person name="Slot J.C."/>
        </authorList>
    </citation>
    <scope>NUCLEOTIDE SEQUENCE [LARGE SCALE GENOMIC DNA]</scope>
    <source>
        <strain evidence="1 2">SRW20</strain>
    </source>
</reference>
<protein>
    <submittedName>
        <fullName evidence="1">Uncharacterized protein</fullName>
    </submittedName>
</protein>
<name>A0A409Y0S1_9AGAR</name>
<gene>
    <name evidence="1" type="ORF">CVT26_010739</name>
</gene>
<dbReference type="InParanoid" id="A0A409Y0S1"/>
<dbReference type="AlphaFoldDB" id="A0A409Y0S1"/>
<proteinExistence type="predicted"/>
<comment type="caution">
    <text evidence="1">The sequence shown here is derived from an EMBL/GenBank/DDBJ whole genome shotgun (WGS) entry which is preliminary data.</text>
</comment>
<organism evidence="1 2">
    <name type="scientific">Gymnopilus dilepis</name>
    <dbReference type="NCBI Taxonomy" id="231916"/>
    <lineage>
        <taxon>Eukaryota</taxon>
        <taxon>Fungi</taxon>
        <taxon>Dikarya</taxon>
        <taxon>Basidiomycota</taxon>
        <taxon>Agaricomycotina</taxon>
        <taxon>Agaricomycetes</taxon>
        <taxon>Agaricomycetidae</taxon>
        <taxon>Agaricales</taxon>
        <taxon>Agaricineae</taxon>
        <taxon>Hymenogastraceae</taxon>
        <taxon>Gymnopilus</taxon>
    </lineage>
</organism>
<evidence type="ECO:0000313" key="1">
    <source>
        <dbReference type="EMBL" id="PPQ96616.1"/>
    </source>
</evidence>
<accession>A0A409Y0S1</accession>
<dbReference type="Proteomes" id="UP000284706">
    <property type="component" value="Unassembled WGS sequence"/>
</dbReference>
<dbReference type="EMBL" id="NHYE01001346">
    <property type="protein sequence ID" value="PPQ96616.1"/>
    <property type="molecule type" value="Genomic_DNA"/>
</dbReference>
<sequence>MAYHIMAHRSRQPIKPLPKLSHMYMYSKIDVLVLVLVHLPPPPVPLPRGSGRWSVVVVYSCCFSLLPFAIKAGGEAQEEEVGKGWRACDQESPCLRRGGVGVTVADVGMDAAGRWPFFVGVVGVFLEEGG</sequence>
<evidence type="ECO:0000313" key="2">
    <source>
        <dbReference type="Proteomes" id="UP000284706"/>
    </source>
</evidence>